<dbReference type="PROSITE" id="PS50921">
    <property type="entry name" value="ANTAR"/>
    <property type="match status" value="1"/>
</dbReference>
<dbReference type="GO" id="GO:0003723">
    <property type="term" value="F:RNA binding"/>
    <property type="evidence" value="ECO:0007669"/>
    <property type="project" value="InterPro"/>
</dbReference>
<dbReference type="Gene3D" id="1.10.10.10">
    <property type="entry name" value="Winged helix-like DNA-binding domain superfamily/Winged helix DNA-binding domain"/>
    <property type="match status" value="1"/>
</dbReference>
<gene>
    <name evidence="2" type="ordered locus">Swoo_1874</name>
</gene>
<feature type="domain" description="ANTAR" evidence="1">
    <location>
        <begin position="121"/>
        <end position="181"/>
    </location>
</feature>
<evidence type="ECO:0000313" key="3">
    <source>
        <dbReference type="Proteomes" id="UP000002168"/>
    </source>
</evidence>
<reference evidence="2 3" key="1">
    <citation type="submission" date="2008-02" db="EMBL/GenBank/DDBJ databases">
        <title>Complete sequence of Shewanella woodyi ATCC 51908.</title>
        <authorList>
            <consortium name="US DOE Joint Genome Institute"/>
            <person name="Copeland A."/>
            <person name="Lucas S."/>
            <person name="Lapidus A."/>
            <person name="Glavina del Rio T."/>
            <person name="Dalin E."/>
            <person name="Tice H."/>
            <person name="Bruce D."/>
            <person name="Goodwin L."/>
            <person name="Pitluck S."/>
            <person name="Sims D."/>
            <person name="Brettin T."/>
            <person name="Detter J.C."/>
            <person name="Han C."/>
            <person name="Kuske C.R."/>
            <person name="Schmutz J."/>
            <person name="Larimer F."/>
            <person name="Land M."/>
            <person name="Hauser L."/>
            <person name="Kyrpides N."/>
            <person name="Lykidis A."/>
            <person name="Zhao J.-S."/>
            <person name="Richardson P."/>
        </authorList>
    </citation>
    <scope>NUCLEOTIDE SEQUENCE [LARGE SCALE GENOMIC DNA]</scope>
    <source>
        <strain evidence="3">ATCC 51908 / MS32</strain>
    </source>
</reference>
<dbReference type="SUPFAM" id="SSF52172">
    <property type="entry name" value="CheY-like"/>
    <property type="match status" value="1"/>
</dbReference>
<dbReference type="InterPro" id="IPR011006">
    <property type="entry name" value="CheY-like_superfamily"/>
</dbReference>
<dbReference type="AlphaFoldDB" id="B1KPK5"/>
<dbReference type="InterPro" id="IPR005561">
    <property type="entry name" value="ANTAR"/>
</dbReference>
<proteinExistence type="predicted"/>
<organism evidence="2 3">
    <name type="scientific">Shewanella woodyi (strain ATCC 51908 / MS32)</name>
    <dbReference type="NCBI Taxonomy" id="392500"/>
    <lineage>
        <taxon>Bacteria</taxon>
        <taxon>Pseudomonadati</taxon>
        <taxon>Pseudomonadota</taxon>
        <taxon>Gammaproteobacteria</taxon>
        <taxon>Alteromonadales</taxon>
        <taxon>Shewanellaceae</taxon>
        <taxon>Shewanella</taxon>
    </lineage>
</organism>
<dbReference type="eggNOG" id="COG3707">
    <property type="taxonomic scope" value="Bacteria"/>
</dbReference>
<dbReference type="RefSeq" id="WP_012324504.1">
    <property type="nucleotide sequence ID" value="NC_010506.1"/>
</dbReference>
<dbReference type="Proteomes" id="UP000002168">
    <property type="component" value="Chromosome"/>
</dbReference>
<dbReference type="EMBL" id="CP000961">
    <property type="protein sequence ID" value="ACA86158.1"/>
    <property type="molecule type" value="Genomic_DNA"/>
</dbReference>
<keyword evidence="3" id="KW-1185">Reference proteome</keyword>
<dbReference type="InterPro" id="IPR036388">
    <property type="entry name" value="WH-like_DNA-bd_sf"/>
</dbReference>
<name>B1KPK5_SHEWM</name>
<accession>B1KPK5</accession>
<dbReference type="HOGENOM" id="CLU_119074_0_0_6"/>
<dbReference type="STRING" id="392500.Swoo_1874"/>
<dbReference type="SMART" id="SM01012">
    <property type="entry name" value="ANTAR"/>
    <property type="match status" value="1"/>
</dbReference>
<evidence type="ECO:0000259" key="1">
    <source>
        <dbReference type="PROSITE" id="PS50921"/>
    </source>
</evidence>
<protein>
    <submittedName>
        <fullName evidence="2">Response regulator with putative antiterminator output domain-like protein</fullName>
    </submittedName>
</protein>
<dbReference type="KEGG" id="swd:Swoo_1874"/>
<sequence length="181" mass="20346">MRLLIVSEGNKLDFANVSSYLKSEVELLISSSLSELERISLDIENDVLLLSVTTFTQRELAFLQRLIAFSAIPLLINAQSWQADDLKSLLTCGRVTFVPGQLEMSRLNDLLVLAKLRYELAEQQLQEISTLQGCLQEQKQMARVKSKLQATGLSESQAHQLLQKEAMKQGIPLAQLVKQFL</sequence>
<evidence type="ECO:0000313" key="2">
    <source>
        <dbReference type="EMBL" id="ACA86158.1"/>
    </source>
</evidence>